<keyword evidence="6 7" id="KW-0472">Membrane</keyword>
<dbReference type="AlphaFoldDB" id="A0A7T5EN29"/>
<evidence type="ECO:0000256" key="7">
    <source>
        <dbReference type="SAM" id="Phobius"/>
    </source>
</evidence>
<dbReference type="InterPro" id="IPR011701">
    <property type="entry name" value="MFS"/>
</dbReference>
<feature type="transmembrane region" description="Helical" evidence="7">
    <location>
        <begin position="292"/>
        <end position="311"/>
    </location>
</feature>
<feature type="transmembrane region" description="Helical" evidence="7">
    <location>
        <begin position="317"/>
        <end position="335"/>
    </location>
</feature>
<dbReference type="Proteomes" id="UP000595847">
    <property type="component" value="Chromosome"/>
</dbReference>
<evidence type="ECO:0000256" key="5">
    <source>
        <dbReference type="ARBA" id="ARBA00022989"/>
    </source>
</evidence>
<evidence type="ECO:0000256" key="2">
    <source>
        <dbReference type="ARBA" id="ARBA00022448"/>
    </source>
</evidence>
<keyword evidence="3" id="KW-1003">Cell membrane</keyword>
<dbReference type="PRINTS" id="PR00173">
    <property type="entry name" value="EDTRNSPORT"/>
</dbReference>
<dbReference type="KEGG" id="bcop:JD108_06740"/>
<dbReference type="EMBL" id="CP066308">
    <property type="protein sequence ID" value="QQE75596.1"/>
    <property type="molecule type" value="Genomic_DNA"/>
</dbReference>
<dbReference type="InterPro" id="IPR020846">
    <property type="entry name" value="MFS_dom"/>
</dbReference>
<dbReference type="Gene3D" id="1.20.1250.20">
    <property type="entry name" value="MFS general substrate transporter like domains"/>
    <property type="match status" value="1"/>
</dbReference>
<evidence type="ECO:0000259" key="8">
    <source>
        <dbReference type="PROSITE" id="PS50850"/>
    </source>
</evidence>
<feature type="transmembrane region" description="Helical" evidence="7">
    <location>
        <begin position="228"/>
        <end position="245"/>
    </location>
</feature>
<dbReference type="EMBL" id="CP073708">
    <property type="protein sequence ID" value="QUO42622.1"/>
    <property type="molecule type" value="Genomic_DNA"/>
</dbReference>
<dbReference type="PROSITE" id="PS50850">
    <property type="entry name" value="MFS"/>
    <property type="match status" value="1"/>
</dbReference>
<keyword evidence="4 7" id="KW-0812">Transmembrane</keyword>
<comment type="subcellular location">
    <subcellularLocation>
        <location evidence="1">Cell membrane</location>
        <topology evidence="1">Multi-pass membrane protein</topology>
    </subcellularLocation>
</comment>
<keyword evidence="2" id="KW-0813">Transport</keyword>
<dbReference type="SUPFAM" id="SSF103473">
    <property type="entry name" value="MFS general substrate transporter"/>
    <property type="match status" value="1"/>
</dbReference>
<dbReference type="RefSeq" id="WP_198829117.1">
    <property type="nucleotide sequence ID" value="NZ_CP066308.1"/>
</dbReference>
<organism evidence="9 11">
    <name type="scientific">Brevibacillus composti</name>
    <dbReference type="NCBI Taxonomy" id="2796470"/>
    <lineage>
        <taxon>Bacteria</taxon>
        <taxon>Bacillati</taxon>
        <taxon>Bacillota</taxon>
        <taxon>Bacilli</taxon>
        <taxon>Bacillales</taxon>
        <taxon>Paenibacillaceae</taxon>
        <taxon>Brevibacillus</taxon>
    </lineage>
</organism>
<dbReference type="PANTHER" id="PTHR23513:SF6">
    <property type="entry name" value="MAJOR FACILITATOR SUPERFAMILY ASSOCIATED DOMAIN-CONTAINING PROTEIN"/>
    <property type="match status" value="1"/>
</dbReference>
<evidence type="ECO:0000313" key="10">
    <source>
        <dbReference type="EMBL" id="QUO42622.1"/>
    </source>
</evidence>
<dbReference type="GO" id="GO:0022857">
    <property type="term" value="F:transmembrane transporter activity"/>
    <property type="evidence" value="ECO:0007669"/>
    <property type="project" value="InterPro"/>
</dbReference>
<protein>
    <submittedName>
        <fullName evidence="9">MFS transporter</fullName>
    </submittedName>
</protein>
<evidence type="ECO:0000256" key="4">
    <source>
        <dbReference type="ARBA" id="ARBA00022692"/>
    </source>
</evidence>
<dbReference type="PANTHER" id="PTHR23513">
    <property type="entry name" value="INTEGRAL MEMBRANE EFFLUX PROTEIN-RELATED"/>
    <property type="match status" value="1"/>
</dbReference>
<dbReference type="Pfam" id="PF07690">
    <property type="entry name" value="MFS_1"/>
    <property type="match status" value="1"/>
</dbReference>
<feature type="transmembrane region" description="Helical" evidence="7">
    <location>
        <begin position="147"/>
        <end position="165"/>
    </location>
</feature>
<evidence type="ECO:0000313" key="11">
    <source>
        <dbReference type="Proteomes" id="UP000595847"/>
    </source>
</evidence>
<accession>A0A7T5EN29</accession>
<dbReference type="InterPro" id="IPR036259">
    <property type="entry name" value="MFS_trans_sf"/>
</dbReference>
<evidence type="ECO:0000313" key="12">
    <source>
        <dbReference type="Proteomes" id="UP000677234"/>
    </source>
</evidence>
<evidence type="ECO:0000256" key="3">
    <source>
        <dbReference type="ARBA" id="ARBA00022475"/>
    </source>
</evidence>
<evidence type="ECO:0000256" key="1">
    <source>
        <dbReference type="ARBA" id="ARBA00004651"/>
    </source>
</evidence>
<feature type="transmembrane region" description="Helical" evidence="7">
    <location>
        <begin position="48"/>
        <end position="68"/>
    </location>
</feature>
<reference evidence="9 11" key="1">
    <citation type="submission" date="2020-12" db="EMBL/GenBank/DDBJ databases">
        <title>strain FJAT-54423T represents a novel species of the genus Brevibacillus.</title>
        <authorList>
            <person name="Tang R."/>
        </authorList>
    </citation>
    <scope>NUCLEOTIDE SEQUENCE [LARGE SCALE GENOMIC DNA]</scope>
    <source>
        <strain evidence="9 11">FJAT-54423</strain>
    </source>
</reference>
<evidence type="ECO:0000313" key="9">
    <source>
        <dbReference type="EMBL" id="QQE75596.1"/>
    </source>
</evidence>
<dbReference type="CDD" id="cd06173">
    <property type="entry name" value="MFS_MefA_like"/>
    <property type="match status" value="1"/>
</dbReference>
<evidence type="ECO:0000256" key="6">
    <source>
        <dbReference type="ARBA" id="ARBA00023136"/>
    </source>
</evidence>
<gene>
    <name evidence="9" type="ORF">JD108_06740</name>
    <name evidence="10" type="ORF">KDJ56_06420</name>
</gene>
<feature type="transmembrane region" description="Helical" evidence="7">
    <location>
        <begin position="12"/>
        <end position="36"/>
    </location>
</feature>
<sequence>MKELWGLVAFRWYWFGLFLSSLGNSLGWMALAWFVMKKTGSPVAMGGVVLSYMLSAVAAGLVVGVLLDRFNRQRLIIWDNILRGLIFIALVAVLQLESVPLWIMYVLIVLAGILSPLSSAGTQALLPRLVPDKELLVKANGLMESQWQITGLFGPVLAGLLIGVIGEGMVLLLDVCAMFVCAYCFGRIPSAMLNHSAGTSAPPAGEFLRSLGADLLTGYRFLLRQPQLLWLIFFTFFFNMAYGPLEIALPLYANAYLGGEAVAMGFLWSALAAGALLGSLLFSVVNWKVRAGVTLAAIIALWGVTTLPLAFFTRLDIAVISMALAGFSFTPYNILYRSHLQKNIPPHLLGRVLTSVRMITGTGMPAGAGAAGLLISVLGLQGMFLASSVACIVIGLLALPLLRGLDAPPLFAVQQGSEEPLPTAGQKKVEQGQQM</sequence>
<keyword evidence="5 7" id="KW-1133">Transmembrane helix</keyword>
<proteinExistence type="predicted"/>
<feature type="transmembrane region" description="Helical" evidence="7">
    <location>
        <begin position="265"/>
        <end position="285"/>
    </location>
</feature>
<keyword evidence="12" id="KW-1185">Reference proteome</keyword>
<dbReference type="GO" id="GO:0005886">
    <property type="term" value="C:plasma membrane"/>
    <property type="evidence" value="ECO:0007669"/>
    <property type="project" value="UniProtKB-SubCell"/>
</dbReference>
<feature type="domain" description="Major facilitator superfamily (MFS) profile" evidence="8">
    <location>
        <begin position="227"/>
        <end position="435"/>
    </location>
</feature>
<feature type="transmembrane region" description="Helical" evidence="7">
    <location>
        <begin position="356"/>
        <end position="378"/>
    </location>
</feature>
<dbReference type="Proteomes" id="UP000677234">
    <property type="component" value="Chromosome"/>
</dbReference>
<name>A0A7T5EN29_9BACL</name>
<feature type="transmembrane region" description="Helical" evidence="7">
    <location>
        <begin position="384"/>
        <end position="402"/>
    </location>
</feature>
<reference evidence="10" key="2">
    <citation type="submission" date="2021-04" db="EMBL/GenBank/DDBJ databases">
        <title>Brevibacillus composti FJAT-54423, complete genome.</title>
        <authorList>
            <person name="Tang R."/>
        </authorList>
    </citation>
    <scope>NUCLEOTIDE SEQUENCE</scope>
    <source>
        <strain evidence="10">FJAT-54424</strain>
    </source>
</reference>